<proteinExistence type="predicted"/>
<dbReference type="RefSeq" id="WP_096353799.1">
    <property type="nucleotide sequence ID" value="NZ_AP017313.1"/>
</dbReference>
<gene>
    <name evidence="1" type="ORF">MgSA37_03651</name>
</gene>
<reference evidence="1 2" key="1">
    <citation type="submission" date="2015-12" db="EMBL/GenBank/DDBJ databases">
        <title>Genome sequence of Mucilaginibacter gotjawali.</title>
        <authorList>
            <person name="Lee J.S."/>
            <person name="Lee K.C."/>
            <person name="Kim K.K."/>
            <person name="Lee B.W."/>
        </authorList>
    </citation>
    <scope>NUCLEOTIDE SEQUENCE [LARGE SCALE GENOMIC DNA]</scope>
    <source>
        <strain evidence="1 2">SA3-7</strain>
    </source>
</reference>
<accession>A0A0X8X4C6</accession>
<protein>
    <submittedName>
        <fullName evidence="1">Uncharacterized protein</fullName>
    </submittedName>
</protein>
<dbReference type="AlphaFoldDB" id="A0A0X8X4C6"/>
<dbReference type="EMBL" id="AP017313">
    <property type="protein sequence ID" value="BAU55462.1"/>
    <property type="molecule type" value="Genomic_DNA"/>
</dbReference>
<keyword evidence="2" id="KW-1185">Reference proteome</keyword>
<dbReference type="Proteomes" id="UP000218263">
    <property type="component" value="Chromosome"/>
</dbReference>
<dbReference type="OrthoDB" id="9814194at2"/>
<name>A0A0X8X4C6_9SPHI</name>
<dbReference type="KEGG" id="mgot:MgSA37_03651"/>
<evidence type="ECO:0000313" key="2">
    <source>
        <dbReference type="Proteomes" id="UP000218263"/>
    </source>
</evidence>
<organism evidence="1 2">
    <name type="scientific">Mucilaginibacter gotjawali</name>
    <dbReference type="NCBI Taxonomy" id="1550579"/>
    <lineage>
        <taxon>Bacteria</taxon>
        <taxon>Pseudomonadati</taxon>
        <taxon>Bacteroidota</taxon>
        <taxon>Sphingobacteriia</taxon>
        <taxon>Sphingobacteriales</taxon>
        <taxon>Sphingobacteriaceae</taxon>
        <taxon>Mucilaginibacter</taxon>
    </lineage>
</organism>
<sequence>MITFTLHTNVQFTNYHMDPDFITYQKFNDPALADELAEQLELHQIEYTIEEESTGFDPSLVMSNEAKYYAVKIKSEDFETVNELLKQNEEANTDEVEKDYYLFSFTDDELMEVVTKADEWSAFDVVLARKLLAERGKEISEQKIATIQGERIEELKKPEESQLTWIIIGYVIALGGVILPFFVSAIGVFIGWHLSSYKKTLPDGERVFGYSETDRMHGKRIFYLGIIVFVLSLAILLFYHIWI</sequence>
<evidence type="ECO:0000313" key="1">
    <source>
        <dbReference type="EMBL" id="BAU55462.1"/>
    </source>
</evidence>